<dbReference type="PROSITE" id="PS00895">
    <property type="entry name" value="3_HYDROXYISOBUT_DH"/>
    <property type="match status" value="1"/>
</dbReference>
<dbReference type="UniPathway" id="UPA00362"/>
<dbReference type="InterPro" id="IPR015815">
    <property type="entry name" value="HIBADH-related"/>
</dbReference>
<keyword evidence="4 6" id="KW-0520">NAD</keyword>
<comment type="pathway">
    <text evidence="6">Amino-acid degradation; L-valine degradation.</text>
</comment>
<proteinExistence type="inferred from homology"/>
<evidence type="ECO:0000256" key="1">
    <source>
        <dbReference type="ARBA" id="ARBA00009080"/>
    </source>
</evidence>
<evidence type="ECO:0000256" key="6">
    <source>
        <dbReference type="RuleBase" id="RU910714"/>
    </source>
</evidence>
<dbReference type="PANTHER" id="PTHR22981:SF7">
    <property type="entry name" value="3-HYDROXYISOBUTYRATE DEHYDROGENASE, MITOCHONDRIAL"/>
    <property type="match status" value="1"/>
</dbReference>
<dbReference type="EMBL" id="CP002826">
    <property type="protein sequence ID" value="AEI06287.1"/>
    <property type="molecule type" value="Genomic_DNA"/>
</dbReference>
<dbReference type="eggNOG" id="COG2084">
    <property type="taxonomic scope" value="Bacteria"/>
</dbReference>
<evidence type="ECO:0000259" key="7">
    <source>
        <dbReference type="Pfam" id="PF03446"/>
    </source>
</evidence>
<dbReference type="PATRIC" id="fig|504832.7.peg.1673"/>
<dbReference type="RefSeq" id="WP_012563621.1">
    <property type="nucleotide sequence ID" value="NC_011386.1"/>
</dbReference>
<feature type="active site" evidence="5">
    <location>
        <position position="168"/>
    </location>
</feature>
<dbReference type="PANTHER" id="PTHR22981">
    <property type="entry name" value="3-HYDROXYISOBUTYRATE DEHYDROGENASE-RELATED"/>
    <property type="match status" value="1"/>
</dbReference>
<dbReference type="SUPFAM" id="SSF51735">
    <property type="entry name" value="NAD(P)-binding Rossmann-fold domains"/>
    <property type="match status" value="1"/>
</dbReference>
<dbReference type="Pfam" id="PF03446">
    <property type="entry name" value="NAD_binding_2"/>
    <property type="match status" value="1"/>
</dbReference>
<dbReference type="InterPro" id="IPR008927">
    <property type="entry name" value="6-PGluconate_DH-like_C_sf"/>
</dbReference>
<keyword evidence="3 6" id="KW-0560">Oxidoreductase</keyword>
<dbReference type="Proteomes" id="UP000007730">
    <property type="component" value="Chromosome"/>
</dbReference>
<dbReference type="KEGG" id="oca:OCAR_6482"/>
<reference evidence="9 10" key="1">
    <citation type="journal article" date="2011" name="J. Bacteriol.">
        <title>Complete genome sequences of the chemolithoautotrophic Oligotropha carboxidovorans strains OM4 and OM5.</title>
        <authorList>
            <person name="Volland S."/>
            <person name="Rachinger M."/>
            <person name="Strittmatter A."/>
            <person name="Daniel R."/>
            <person name="Gottschalk G."/>
            <person name="Meyer O."/>
        </authorList>
    </citation>
    <scope>NUCLEOTIDE SEQUENCE [LARGE SCALE GENOMIC DNA]</scope>
    <source>
        <strain evidence="10">ATCC 49405 / DSM 1227 / KCTC 32145 / OM5</strain>
    </source>
</reference>
<dbReference type="InterPro" id="IPR029154">
    <property type="entry name" value="HIBADH-like_NADP-bd"/>
</dbReference>
<feature type="domain" description="3-hydroxyisobutyrate dehydrogenase-like NAD-binding" evidence="8">
    <location>
        <begin position="162"/>
        <end position="288"/>
    </location>
</feature>
<dbReference type="GO" id="GO:0051287">
    <property type="term" value="F:NAD binding"/>
    <property type="evidence" value="ECO:0007669"/>
    <property type="project" value="InterPro"/>
</dbReference>
<dbReference type="NCBIfam" id="TIGR01692">
    <property type="entry name" value="HIBADH"/>
    <property type="match status" value="1"/>
</dbReference>
<evidence type="ECO:0000256" key="3">
    <source>
        <dbReference type="ARBA" id="ARBA00023002"/>
    </source>
</evidence>
<dbReference type="STRING" id="504832.OCA5_c15720"/>
<dbReference type="KEGG" id="ocg:OCA5_c15720"/>
<dbReference type="HOGENOM" id="CLU_035117_6_0_5"/>
<dbReference type="InterPro" id="IPR002204">
    <property type="entry name" value="3-OH-isobutyrate_DH-rel_CS"/>
</dbReference>
<keyword evidence="2 6" id="KW-0101">Branched-chain amino acid catabolism</keyword>
<dbReference type="GO" id="GO:0050661">
    <property type="term" value="F:NADP binding"/>
    <property type="evidence" value="ECO:0007669"/>
    <property type="project" value="InterPro"/>
</dbReference>
<name>B6JHU8_AFIC5</name>
<accession>B6JHU8</accession>
<dbReference type="Gene3D" id="1.10.1040.10">
    <property type="entry name" value="N-(1-d-carboxylethyl)-l-norvaline Dehydrogenase, domain 2"/>
    <property type="match status" value="1"/>
</dbReference>
<keyword evidence="10" id="KW-1185">Reference proteome</keyword>
<organism evidence="9 10">
    <name type="scientific">Afipia carboxidovorans (strain ATCC 49405 / DSM 1227 / KCTC 32145 / OM5)</name>
    <name type="common">Oligotropha carboxidovorans</name>
    <dbReference type="NCBI Taxonomy" id="504832"/>
    <lineage>
        <taxon>Bacteria</taxon>
        <taxon>Pseudomonadati</taxon>
        <taxon>Pseudomonadota</taxon>
        <taxon>Alphaproteobacteria</taxon>
        <taxon>Hyphomicrobiales</taxon>
        <taxon>Nitrobacteraceae</taxon>
        <taxon>Afipia</taxon>
    </lineage>
</organism>
<dbReference type="PIRSF" id="PIRSF000103">
    <property type="entry name" value="HIBADH"/>
    <property type="match status" value="1"/>
</dbReference>
<dbReference type="OrthoDB" id="9812907at2"/>
<dbReference type="InterPro" id="IPR011548">
    <property type="entry name" value="HIBADH"/>
</dbReference>
<evidence type="ECO:0000256" key="2">
    <source>
        <dbReference type="ARBA" id="ARBA00022456"/>
    </source>
</evidence>
<dbReference type="AlphaFoldDB" id="B6JHU8"/>
<comment type="similarity">
    <text evidence="1 6">Belongs to the HIBADH-related family.</text>
</comment>
<dbReference type="Gene3D" id="3.40.50.720">
    <property type="entry name" value="NAD(P)-binding Rossmann-like Domain"/>
    <property type="match status" value="1"/>
</dbReference>
<sequence length="295" mass="30014">MAGICFIGLGNMGGPMAANLVKAGLTVTGFDLVESLRDAAANAGVKTVTQLTEAIEGADTVITMLPAGAHVLSVWREIVPRLARGTLVIDCSTIDVASALQAHELATAAGLRSVDAPVSGGTIGAKNATLTFMAGGEPKAFAAAQPILEKMGAKIIHCGGAGAGQAAKICNNMILGISMIGVCEAFSLGERLGLSHQALFDVASTSSGQCWSLTSYCPVPGPVPASPANNNYKPGFAAALMLKDLRLAQDAASATGTATPLGTHAQELYEAFTEAGHGAVDFSGIIAHLRRQSRE</sequence>
<dbReference type="InterPro" id="IPR013328">
    <property type="entry name" value="6PGD_dom2"/>
</dbReference>
<dbReference type="FunFam" id="1.10.1040.10:FF:000006">
    <property type="entry name" value="3-hydroxyisobutyrate dehydrogenase"/>
    <property type="match status" value="1"/>
</dbReference>
<dbReference type="SUPFAM" id="SSF48179">
    <property type="entry name" value="6-phosphogluconate dehydrogenase C-terminal domain-like"/>
    <property type="match status" value="1"/>
</dbReference>
<evidence type="ECO:0000259" key="8">
    <source>
        <dbReference type="Pfam" id="PF14833"/>
    </source>
</evidence>
<dbReference type="EC" id="1.1.1.31" evidence="6"/>
<evidence type="ECO:0000256" key="5">
    <source>
        <dbReference type="PIRSR" id="PIRSR000103-1"/>
    </source>
</evidence>
<dbReference type="Pfam" id="PF14833">
    <property type="entry name" value="NAD_binding_11"/>
    <property type="match status" value="1"/>
</dbReference>
<feature type="domain" description="6-phosphogluconate dehydrogenase NADP-binding" evidence="7">
    <location>
        <begin position="4"/>
        <end position="159"/>
    </location>
</feature>
<comment type="catalytic activity">
    <reaction evidence="6">
        <text>3-hydroxy-2-methylpropanoate + NAD(+) = 2-methyl-3-oxopropanoate + NADH + H(+)</text>
        <dbReference type="Rhea" id="RHEA:17681"/>
        <dbReference type="ChEBI" id="CHEBI:11805"/>
        <dbReference type="ChEBI" id="CHEBI:15378"/>
        <dbReference type="ChEBI" id="CHEBI:57540"/>
        <dbReference type="ChEBI" id="CHEBI:57700"/>
        <dbReference type="ChEBI" id="CHEBI:57945"/>
        <dbReference type="EC" id="1.1.1.31"/>
    </reaction>
</comment>
<gene>
    <name evidence="9" type="primary">mmsB</name>
    <name evidence="9" type="ordered locus">OCA5_c15720</name>
</gene>
<evidence type="ECO:0000256" key="4">
    <source>
        <dbReference type="ARBA" id="ARBA00023027"/>
    </source>
</evidence>
<protein>
    <recommendedName>
        <fullName evidence="6">3-hydroxyisobutyrate dehydrogenase</fullName>
        <shortName evidence="6">HIBADH</shortName>
        <ecNumber evidence="6">1.1.1.31</ecNumber>
    </recommendedName>
</protein>
<dbReference type="InterPro" id="IPR006115">
    <property type="entry name" value="6PGDH_NADP-bd"/>
</dbReference>
<evidence type="ECO:0000313" key="9">
    <source>
        <dbReference type="EMBL" id="AEI06287.1"/>
    </source>
</evidence>
<evidence type="ECO:0000313" key="10">
    <source>
        <dbReference type="Proteomes" id="UP000007730"/>
    </source>
</evidence>
<dbReference type="InterPro" id="IPR036291">
    <property type="entry name" value="NAD(P)-bd_dom_sf"/>
</dbReference>
<dbReference type="GO" id="GO:0008442">
    <property type="term" value="F:3-hydroxyisobutyrate dehydrogenase activity"/>
    <property type="evidence" value="ECO:0007669"/>
    <property type="project" value="UniProtKB-EC"/>
</dbReference>
<dbReference type="GO" id="GO:0006574">
    <property type="term" value="P:L-valine catabolic process"/>
    <property type="evidence" value="ECO:0007669"/>
    <property type="project" value="UniProtKB-UniPathway"/>
</dbReference>